<dbReference type="AlphaFoldDB" id="A0A164QIB1"/>
<protein>
    <submittedName>
        <fullName evidence="1">Exosporium protein C</fullName>
    </submittedName>
</protein>
<dbReference type="EMBL" id="LJKE01000018">
    <property type="protein sequence ID" value="KZD71479.1"/>
    <property type="molecule type" value="Genomic_DNA"/>
</dbReference>
<evidence type="ECO:0000313" key="1">
    <source>
        <dbReference type="EMBL" id="KZD71479.1"/>
    </source>
</evidence>
<dbReference type="RefSeq" id="WP_063259973.1">
    <property type="nucleotide sequence ID" value="NZ_LJKE01000018.1"/>
</dbReference>
<gene>
    <name evidence="1" type="ORF">B4088_0793</name>
</gene>
<evidence type="ECO:0000313" key="2">
    <source>
        <dbReference type="Proteomes" id="UP000076482"/>
    </source>
</evidence>
<dbReference type="PATRIC" id="fig|1396.535.peg.2834"/>
<organism evidence="1 2">
    <name type="scientific">Bacillus cereus</name>
    <dbReference type="NCBI Taxonomy" id="1396"/>
    <lineage>
        <taxon>Bacteria</taxon>
        <taxon>Bacillati</taxon>
        <taxon>Bacillota</taxon>
        <taxon>Bacilli</taxon>
        <taxon>Bacillales</taxon>
        <taxon>Bacillaceae</taxon>
        <taxon>Bacillus</taxon>
        <taxon>Bacillus cereus group</taxon>
    </lineage>
</organism>
<dbReference type="Proteomes" id="UP000076482">
    <property type="component" value="Unassembled WGS sequence"/>
</dbReference>
<accession>A0A164QIB1</accession>
<sequence length="144" mass="15744">MTHIIDYQATQPLSKTGEITFVIPASPDRAILANLKLKISKRDAGNNRVELIATVGVEGITEISQVLFRIFRDNVEIFNTQVGIESTDSEQFYAQTFQAIDQDLNCGTHVYSLTVENLTSGASAEIVGPFSFSGLAIGQNRKCC</sequence>
<name>A0A164QIB1_BACCE</name>
<proteinExistence type="predicted"/>
<reference evidence="1 2" key="1">
    <citation type="submission" date="2015-09" db="EMBL/GenBank/DDBJ databases">
        <title>Bacillus cereus food isolates.</title>
        <authorList>
            <person name="Boekhorst J."/>
        </authorList>
    </citation>
    <scope>NUCLEOTIDE SEQUENCE [LARGE SCALE GENOMIC DNA]</scope>
    <source>
        <strain evidence="1 2">B4088</strain>
    </source>
</reference>
<comment type="caution">
    <text evidence="1">The sequence shown here is derived from an EMBL/GenBank/DDBJ whole genome shotgun (WGS) entry which is preliminary data.</text>
</comment>